<gene>
    <name evidence="1" type="ORF">PMYSY11_4243</name>
</gene>
<accession>A0A653EBA9</accession>
<organism evidence="1">
    <name type="scientific">Pseudomonas marincola</name>
    <dbReference type="NCBI Taxonomy" id="437900"/>
    <lineage>
        <taxon>Bacteria</taxon>
        <taxon>Pseudomonadati</taxon>
        <taxon>Pseudomonadota</taxon>
        <taxon>Gammaproteobacteria</taxon>
        <taxon>Pseudomonadales</taxon>
        <taxon>Pseudomonadaceae</taxon>
        <taxon>Pseudomonas</taxon>
    </lineage>
</organism>
<sequence>MPLPRGVRTASNMNASFMSSSFLHGWEFGGGHASFGWHSTGSDSTIRASTADSMTELLRPIDLSAQTNGQILAL</sequence>
<evidence type="ECO:0000313" key="1">
    <source>
        <dbReference type="EMBL" id="VEV99286.1"/>
    </source>
</evidence>
<proteinExistence type="predicted"/>
<protein>
    <submittedName>
        <fullName evidence="1">Uncharacterized protein</fullName>
    </submittedName>
</protein>
<name>A0A653EBA9_9PSED</name>
<dbReference type="AlphaFoldDB" id="A0A653EBA9"/>
<dbReference type="EMBL" id="LR215729">
    <property type="protein sequence ID" value="VEV99286.1"/>
    <property type="molecule type" value="Genomic_DNA"/>
</dbReference>
<reference evidence="1" key="1">
    <citation type="submission" date="2019-02" db="EMBL/GenBank/DDBJ databases">
        <authorList>
            <consortium name="Genoscope - CEA"/>
            <person name="William W."/>
        </authorList>
    </citation>
    <scope>NUCLEOTIDE SEQUENCE [LARGE SCALE GENOMIC DNA]</scope>
    <source>
        <strain evidence="1">YSy11</strain>
    </source>
</reference>